<dbReference type="AlphaFoldDB" id="A0A1T4YTR2"/>
<dbReference type="Gene3D" id="2.160.10.10">
    <property type="entry name" value="Hexapeptide repeat proteins"/>
    <property type="match status" value="1"/>
</dbReference>
<evidence type="ECO:0000313" key="5">
    <source>
        <dbReference type="EMBL" id="SKB04978.1"/>
    </source>
</evidence>
<keyword evidence="3" id="KW-0677">Repeat</keyword>
<dbReference type="SUPFAM" id="SSF51161">
    <property type="entry name" value="Trimeric LpxA-like enzymes"/>
    <property type="match status" value="1"/>
</dbReference>
<dbReference type="InterPro" id="IPR018357">
    <property type="entry name" value="Hexapep_transf_CS"/>
</dbReference>
<dbReference type="GO" id="GO:0016746">
    <property type="term" value="F:acyltransferase activity"/>
    <property type="evidence" value="ECO:0007669"/>
    <property type="project" value="UniProtKB-KW"/>
</dbReference>
<evidence type="ECO:0000256" key="4">
    <source>
        <dbReference type="ARBA" id="ARBA00023315"/>
    </source>
</evidence>
<organism evidence="5 6">
    <name type="scientific">Aeromicrobium choanae</name>
    <dbReference type="NCBI Taxonomy" id="1736691"/>
    <lineage>
        <taxon>Bacteria</taxon>
        <taxon>Bacillati</taxon>
        <taxon>Actinomycetota</taxon>
        <taxon>Actinomycetes</taxon>
        <taxon>Propionibacteriales</taxon>
        <taxon>Nocardioidaceae</taxon>
        <taxon>Aeromicrobium</taxon>
    </lineage>
</organism>
<reference evidence="6" key="1">
    <citation type="submission" date="2017-02" db="EMBL/GenBank/DDBJ databases">
        <authorList>
            <person name="Varghese N."/>
            <person name="Submissions S."/>
        </authorList>
    </citation>
    <scope>NUCLEOTIDE SEQUENCE [LARGE SCALE GENOMIC DNA]</scope>
    <source>
        <strain evidence="6">9H-4</strain>
    </source>
</reference>
<gene>
    <name evidence="5" type="ORF">SAMN06295964_0785</name>
</gene>
<evidence type="ECO:0000256" key="1">
    <source>
        <dbReference type="ARBA" id="ARBA00007274"/>
    </source>
</evidence>
<dbReference type="STRING" id="1736691.SAMN06295964_0785"/>
<evidence type="ECO:0000256" key="2">
    <source>
        <dbReference type="ARBA" id="ARBA00022679"/>
    </source>
</evidence>
<evidence type="ECO:0000256" key="3">
    <source>
        <dbReference type="ARBA" id="ARBA00022737"/>
    </source>
</evidence>
<dbReference type="PROSITE" id="PS00101">
    <property type="entry name" value="HEXAPEP_TRANSFERASES"/>
    <property type="match status" value="1"/>
</dbReference>
<dbReference type="InterPro" id="IPR011004">
    <property type="entry name" value="Trimer_LpxA-like_sf"/>
</dbReference>
<dbReference type="RefSeq" id="WP_172806248.1">
    <property type="nucleotide sequence ID" value="NZ_LT796768.1"/>
</dbReference>
<keyword evidence="2 5" id="KW-0808">Transferase</keyword>
<proteinExistence type="inferred from homology"/>
<keyword evidence="6" id="KW-1185">Reference proteome</keyword>
<dbReference type="PANTHER" id="PTHR42811">
    <property type="entry name" value="SERINE ACETYLTRANSFERASE"/>
    <property type="match status" value="1"/>
</dbReference>
<dbReference type="InterPro" id="IPR045304">
    <property type="entry name" value="LbH_SAT"/>
</dbReference>
<accession>A0A1T4YTR2</accession>
<evidence type="ECO:0000313" key="6">
    <source>
        <dbReference type="Proteomes" id="UP000191040"/>
    </source>
</evidence>
<dbReference type="EMBL" id="LT796768">
    <property type="protein sequence ID" value="SKB04978.1"/>
    <property type="molecule type" value="Genomic_DNA"/>
</dbReference>
<dbReference type="Proteomes" id="UP000191040">
    <property type="component" value="Chromosome I"/>
</dbReference>
<dbReference type="InterPro" id="IPR001451">
    <property type="entry name" value="Hexapep"/>
</dbReference>
<dbReference type="CDD" id="cd03354">
    <property type="entry name" value="LbH_SAT"/>
    <property type="match status" value="1"/>
</dbReference>
<comment type="similarity">
    <text evidence="1">Belongs to the transferase hexapeptide repeat family.</text>
</comment>
<dbReference type="Pfam" id="PF00132">
    <property type="entry name" value="Hexapep"/>
    <property type="match status" value="1"/>
</dbReference>
<sequence>MTTDQEPAKPTAPVVTAPTEWDMSTWQGLLDIVHEDMASHAPGWLVPAKHMLAVHRFGEWVHAPGRGVLVRRLGRVLYKFVNAAYVRNVLGFEVSHDTAIGHRVVFVHQNGVVLQPGAVIGDDCMIYHGVTLGRRWEPDHAESYYAPPRIGRGVHLGVGSVVIGAVRVGDGAKVGPNAVVVTDVPAGGSVVSPPARSLRLR</sequence>
<name>A0A1T4YTR2_9ACTN</name>
<protein>
    <submittedName>
        <fullName evidence="5">Serine O-acetyltransferase</fullName>
    </submittedName>
</protein>
<keyword evidence="4" id="KW-0012">Acyltransferase</keyword>